<dbReference type="SUPFAM" id="SSF46785">
    <property type="entry name" value="Winged helix' DNA-binding domain"/>
    <property type="match status" value="1"/>
</dbReference>
<dbReference type="InterPro" id="IPR036388">
    <property type="entry name" value="WH-like_DNA-bd_sf"/>
</dbReference>
<dbReference type="InterPro" id="IPR036390">
    <property type="entry name" value="WH_DNA-bd_sf"/>
</dbReference>
<name>A0ABQ3K4E9_9PSEU</name>
<dbReference type="PANTHER" id="PTHR18964:SF149">
    <property type="entry name" value="BIFUNCTIONAL UDP-N-ACETYLGLUCOSAMINE 2-EPIMERASE_N-ACETYLMANNOSAMINE KINASE"/>
    <property type="match status" value="1"/>
</dbReference>
<organism evidence="2 3">
    <name type="scientific">Amycolatopsis bullii</name>
    <dbReference type="NCBI Taxonomy" id="941987"/>
    <lineage>
        <taxon>Bacteria</taxon>
        <taxon>Bacillati</taxon>
        <taxon>Actinomycetota</taxon>
        <taxon>Actinomycetes</taxon>
        <taxon>Pseudonocardiales</taxon>
        <taxon>Pseudonocardiaceae</taxon>
        <taxon>Amycolatopsis</taxon>
    </lineage>
</organism>
<protein>
    <recommendedName>
        <fullName evidence="4">ROK family transcriptional regulator</fullName>
    </recommendedName>
</protein>
<gene>
    <name evidence="2" type="ORF">GCM10017567_18350</name>
</gene>
<evidence type="ECO:0000313" key="2">
    <source>
        <dbReference type="EMBL" id="GHG03172.1"/>
    </source>
</evidence>
<accession>A0ABQ3K4E9</accession>
<comment type="caution">
    <text evidence="2">The sequence shown here is derived from an EMBL/GenBank/DDBJ whole genome shotgun (WGS) entry which is preliminary data.</text>
</comment>
<dbReference type="InterPro" id="IPR043129">
    <property type="entry name" value="ATPase_NBD"/>
</dbReference>
<dbReference type="Pfam" id="PF00480">
    <property type="entry name" value="ROK"/>
    <property type="match status" value="1"/>
</dbReference>
<comment type="similarity">
    <text evidence="1">Belongs to the ROK (NagC/XylR) family.</text>
</comment>
<dbReference type="SUPFAM" id="SSF53067">
    <property type="entry name" value="Actin-like ATPase domain"/>
    <property type="match status" value="1"/>
</dbReference>
<dbReference type="PANTHER" id="PTHR18964">
    <property type="entry name" value="ROK (REPRESSOR, ORF, KINASE) FAMILY"/>
    <property type="match status" value="1"/>
</dbReference>
<dbReference type="InterPro" id="IPR000600">
    <property type="entry name" value="ROK"/>
</dbReference>
<evidence type="ECO:0000256" key="1">
    <source>
        <dbReference type="ARBA" id="ARBA00006479"/>
    </source>
</evidence>
<dbReference type="Gene3D" id="3.30.420.40">
    <property type="match status" value="2"/>
</dbReference>
<reference evidence="3" key="1">
    <citation type="journal article" date="2019" name="Int. J. Syst. Evol. Microbiol.">
        <title>The Global Catalogue of Microorganisms (GCM) 10K type strain sequencing project: providing services to taxonomists for standard genome sequencing and annotation.</title>
        <authorList>
            <consortium name="The Broad Institute Genomics Platform"/>
            <consortium name="The Broad Institute Genome Sequencing Center for Infectious Disease"/>
            <person name="Wu L."/>
            <person name="Ma J."/>
        </authorList>
    </citation>
    <scope>NUCLEOTIDE SEQUENCE [LARGE SCALE GENOMIC DNA]</scope>
    <source>
        <strain evidence="3">CGMCC 4.7680</strain>
    </source>
</reference>
<keyword evidence="3" id="KW-1185">Reference proteome</keyword>
<dbReference type="Gene3D" id="1.10.10.10">
    <property type="entry name" value="Winged helix-like DNA-binding domain superfamily/Winged helix DNA-binding domain"/>
    <property type="match status" value="1"/>
</dbReference>
<sequence>MTQRQPSTVGALGRDNRSLLLRSLYFSAPASRQALGAATGLSAASVGKVVRELVGEGVVTEDGSLDSDGGRPRKLLRVVPGHRFVAGVDVGETRIRIGLFDLAMTELANADRRIDPRRHGPETIASRILAGLTTVLAKSAVASDAVLGVGVSVPGSARRTENLGWDPVLLEKLLRRGTDLPLHFDSDAGAMGRAELWFGSGRETPGTVVAWLGSYVGAGLISGGPTTHGTRTGAGEFGHTVLVAGGRPCRCGSKGCLEAYVGAEAILDRFREAGGVIPGDADLEPALAAIVHDDRGTGVLAETHRYLGAGIGGLINLLNPARVVLGGWAGLLLGERDLDAIRDAARLHSLKHSFATTTIDLCGLGPDAATRGAATLPLEHFLNG</sequence>
<dbReference type="RefSeq" id="WP_191308159.1">
    <property type="nucleotide sequence ID" value="NZ_BNAW01000005.1"/>
</dbReference>
<dbReference type="EMBL" id="BNAW01000005">
    <property type="protein sequence ID" value="GHG03172.1"/>
    <property type="molecule type" value="Genomic_DNA"/>
</dbReference>
<evidence type="ECO:0000313" key="3">
    <source>
        <dbReference type="Proteomes" id="UP000649955"/>
    </source>
</evidence>
<proteinExistence type="inferred from homology"/>
<dbReference type="Proteomes" id="UP000649955">
    <property type="component" value="Unassembled WGS sequence"/>
</dbReference>
<evidence type="ECO:0008006" key="4">
    <source>
        <dbReference type="Google" id="ProtNLM"/>
    </source>
</evidence>